<proteinExistence type="predicted"/>
<evidence type="ECO:0000313" key="1">
    <source>
        <dbReference type="EMBL" id="RDY01888.1"/>
    </source>
</evidence>
<evidence type="ECO:0000313" key="2">
    <source>
        <dbReference type="Proteomes" id="UP000257109"/>
    </source>
</evidence>
<dbReference type="Proteomes" id="UP000257109">
    <property type="component" value="Unassembled WGS sequence"/>
</dbReference>
<keyword evidence="2" id="KW-1185">Reference proteome</keyword>
<sequence length="75" mass="8600">MVIVSYLLKGTMLRNFLGISNTPYDVNSYIKKNKGASIDYWDALTRLMRYLQGTMDHGIEYRGFPVILEGYSDAN</sequence>
<evidence type="ECO:0008006" key="3">
    <source>
        <dbReference type="Google" id="ProtNLM"/>
    </source>
</evidence>
<protein>
    <recommendedName>
        <fullName evidence="3">Mitochondrial protein</fullName>
    </recommendedName>
</protein>
<dbReference type="EMBL" id="QJKJ01002656">
    <property type="protein sequence ID" value="RDY01888.1"/>
    <property type="molecule type" value="Genomic_DNA"/>
</dbReference>
<accession>A0A371HGH3</accession>
<gene>
    <name evidence="1" type="ORF">CR513_14735</name>
</gene>
<dbReference type="AlphaFoldDB" id="A0A371HGH3"/>
<comment type="caution">
    <text evidence="1">The sequence shown here is derived from an EMBL/GenBank/DDBJ whole genome shotgun (WGS) entry which is preliminary data.</text>
</comment>
<organism evidence="1 2">
    <name type="scientific">Mucuna pruriens</name>
    <name type="common">Velvet bean</name>
    <name type="synonym">Dolichos pruriens</name>
    <dbReference type="NCBI Taxonomy" id="157652"/>
    <lineage>
        <taxon>Eukaryota</taxon>
        <taxon>Viridiplantae</taxon>
        <taxon>Streptophyta</taxon>
        <taxon>Embryophyta</taxon>
        <taxon>Tracheophyta</taxon>
        <taxon>Spermatophyta</taxon>
        <taxon>Magnoliopsida</taxon>
        <taxon>eudicotyledons</taxon>
        <taxon>Gunneridae</taxon>
        <taxon>Pentapetalae</taxon>
        <taxon>rosids</taxon>
        <taxon>fabids</taxon>
        <taxon>Fabales</taxon>
        <taxon>Fabaceae</taxon>
        <taxon>Papilionoideae</taxon>
        <taxon>50 kb inversion clade</taxon>
        <taxon>NPAAA clade</taxon>
        <taxon>indigoferoid/millettioid clade</taxon>
        <taxon>Phaseoleae</taxon>
        <taxon>Mucuna</taxon>
    </lineage>
</organism>
<feature type="non-terminal residue" evidence="1">
    <location>
        <position position="1"/>
    </location>
</feature>
<name>A0A371HGH3_MUCPR</name>
<dbReference type="OrthoDB" id="1645289at2759"/>
<reference evidence="1" key="1">
    <citation type="submission" date="2018-05" db="EMBL/GenBank/DDBJ databases">
        <title>Draft genome of Mucuna pruriens seed.</title>
        <authorList>
            <person name="Nnadi N.E."/>
            <person name="Vos R."/>
            <person name="Hasami M.H."/>
            <person name="Devisetty U.K."/>
            <person name="Aguiy J.C."/>
        </authorList>
    </citation>
    <scope>NUCLEOTIDE SEQUENCE [LARGE SCALE GENOMIC DNA]</scope>
    <source>
        <strain evidence="1">JCA_2017</strain>
    </source>
</reference>